<reference evidence="1" key="1">
    <citation type="submission" date="2021-06" db="EMBL/GenBank/DDBJ databases">
        <authorList>
            <person name="Kallberg Y."/>
            <person name="Tangrot J."/>
            <person name="Rosling A."/>
        </authorList>
    </citation>
    <scope>NUCLEOTIDE SEQUENCE</scope>
    <source>
        <strain evidence="1">28 12/20/2015</strain>
    </source>
</reference>
<keyword evidence="2" id="KW-1185">Reference proteome</keyword>
<dbReference type="Proteomes" id="UP000789366">
    <property type="component" value="Unassembled WGS sequence"/>
</dbReference>
<name>A0ACA9K3E7_9GLOM</name>
<protein>
    <submittedName>
        <fullName evidence="1">9059_t:CDS:1</fullName>
    </submittedName>
</protein>
<organism evidence="1 2">
    <name type="scientific">Cetraspora pellucida</name>
    <dbReference type="NCBI Taxonomy" id="1433469"/>
    <lineage>
        <taxon>Eukaryota</taxon>
        <taxon>Fungi</taxon>
        <taxon>Fungi incertae sedis</taxon>
        <taxon>Mucoromycota</taxon>
        <taxon>Glomeromycotina</taxon>
        <taxon>Glomeromycetes</taxon>
        <taxon>Diversisporales</taxon>
        <taxon>Gigasporaceae</taxon>
        <taxon>Cetraspora</taxon>
    </lineage>
</organism>
<accession>A0ACA9K3E7</accession>
<sequence>MLQKIHNPLVLINISNYTVFSNLLLCMMRRLGRDIIKDWKRQCN</sequence>
<comment type="caution">
    <text evidence="1">The sequence shown here is derived from an EMBL/GenBank/DDBJ whole genome shotgun (WGS) entry which is preliminary data.</text>
</comment>
<evidence type="ECO:0000313" key="1">
    <source>
        <dbReference type="EMBL" id="CAG8449176.1"/>
    </source>
</evidence>
<evidence type="ECO:0000313" key="2">
    <source>
        <dbReference type="Proteomes" id="UP000789366"/>
    </source>
</evidence>
<gene>
    <name evidence="1" type="ORF">SPELUC_LOCUS694</name>
</gene>
<dbReference type="EMBL" id="CAJVPW010000291">
    <property type="protein sequence ID" value="CAG8449176.1"/>
    <property type="molecule type" value="Genomic_DNA"/>
</dbReference>
<proteinExistence type="predicted"/>